<feature type="chain" id="PRO_5036658723" evidence="1">
    <location>
        <begin position="29"/>
        <end position="105"/>
    </location>
</feature>
<proteinExistence type="predicted"/>
<dbReference type="Proteomes" id="UP000887013">
    <property type="component" value="Unassembled WGS sequence"/>
</dbReference>
<dbReference type="AlphaFoldDB" id="A0A8X6TIY9"/>
<gene>
    <name evidence="2" type="ORF">NPIL_376181</name>
    <name evidence="3" type="ORF">NPIL_87131</name>
</gene>
<feature type="signal peptide" evidence="1">
    <location>
        <begin position="1"/>
        <end position="28"/>
    </location>
</feature>
<keyword evidence="1" id="KW-0732">Signal</keyword>
<evidence type="ECO:0000313" key="2">
    <source>
        <dbReference type="EMBL" id="GFT14658.1"/>
    </source>
</evidence>
<evidence type="ECO:0000313" key="3">
    <source>
        <dbReference type="EMBL" id="GFT48692.1"/>
    </source>
</evidence>
<reference evidence="2" key="1">
    <citation type="submission" date="2020-08" db="EMBL/GenBank/DDBJ databases">
        <title>Multicomponent nature underlies the extraordinary mechanical properties of spider dragline silk.</title>
        <authorList>
            <person name="Kono N."/>
            <person name="Nakamura H."/>
            <person name="Mori M."/>
            <person name="Yoshida Y."/>
            <person name="Ohtoshi R."/>
            <person name="Malay A.D."/>
            <person name="Moran D.A.P."/>
            <person name="Tomita M."/>
            <person name="Numata K."/>
            <person name="Arakawa K."/>
        </authorList>
    </citation>
    <scope>NUCLEOTIDE SEQUENCE</scope>
</reference>
<keyword evidence="4" id="KW-1185">Reference proteome</keyword>
<dbReference type="EMBL" id="BMAW01104470">
    <property type="protein sequence ID" value="GFT14658.1"/>
    <property type="molecule type" value="Genomic_DNA"/>
</dbReference>
<sequence>MKLQNGHNRVLLIVVLRALTQLSEKVSASRRLISAIIHTAVTSDCDERHYEYEVTFYEFLHGNGNDWITDAIFQENALAVFVRNQSRMKSQKIMSRPLPNRNNMF</sequence>
<evidence type="ECO:0000256" key="1">
    <source>
        <dbReference type="SAM" id="SignalP"/>
    </source>
</evidence>
<protein>
    <submittedName>
        <fullName evidence="2">Uncharacterized protein</fullName>
    </submittedName>
</protein>
<dbReference type="EMBL" id="BMAW01111585">
    <property type="protein sequence ID" value="GFT48692.1"/>
    <property type="molecule type" value="Genomic_DNA"/>
</dbReference>
<name>A0A8X6TIY9_NEPPI</name>
<accession>A0A8X6TIY9</accession>
<evidence type="ECO:0000313" key="4">
    <source>
        <dbReference type="Proteomes" id="UP000887013"/>
    </source>
</evidence>
<comment type="caution">
    <text evidence="2">The sequence shown here is derived from an EMBL/GenBank/DDBJ whole genome shotgun (WGS) entry which is preliminary data.</text>
</comment>
<organism evidence="2 4">
    <name type="scientific">Nephila pilipes</name>
    <name type="common">Giant wood spider</name>
    <name type="synonym">Nephila maculata</name>
    <dbReference type="NCBI Taxonomy" id="299642"/>
    <lineage>
        <taxon>Eukaryota</taxon>
        <taxon>Metazoa</taxon>
        <taxon>Ecdysozoa</taxon>
        <taxon>Arthropoda</taxon>
        <taxon>Chelicerata</taxon>
        <taxon>Arachnida</taxon>
        <taxon>Araneae</taxon>
        <taxon>Araneomorphae</taxon>
        <taxon>Entelegynae</taxon>
        <taxon>Araneoidea</taxon>
        <taxon>Nephilidae</taxon>
        <taxon>Nephila</taxon>
    </lineage>
</organism>